<dbReference type="OrthoDB" id="153065at2"/>
<dbReference type="EMBL" id="FNIR01000017">
    <property type="protein sequence ID" value="SDP59060.1"/>
    <property type="molecule type" value="Genomic_DNA"/>
</dbReference>
<reference evidence="2" key="1">
    <citation type="submission" date="2016-10" db="EMBL/GenBank/DDBJ databases">
        <authorList>
            <person name="Varghese N."/>
            <person name="Submissions S."/>
        </authorList>
    </citation>
    <scope>NUCLEOTIDE SEQUENCE [LARGE SCALE GENOMIC DNA]</scope>
    <source>
        <strain evidence="2">DSM 45843</strain>
    </source>
</reference>
<accession>A0A1H0TZ61</accession>
<proteinExistence type="predicted"/>
<dbReference type="AlphaFoldDB" id="A0A1H0TZ61"/>
<sequence length="229" mass="23364">MTLLEDAVGANVAWCARVSGGPGTEPHPGCWLAPPDPPPFFPDLVTLRPLVSATDVAAALRDRPVCSVKDSWADVDLTSSGFRMLLEATWIGRAAAGEPAAAPTGWGTVTTPAELGAWSVAAGLPESLPVALLDAPEVAVLARRRAGRLVAGATANRWRGAVGLTNVAGDDPWADLLAMHAGADVTGYEHGDELVAACAAGMVPLGPLRIWVRQSPSDGPAGASAPPAC</sequence>
<organism evidence="1 2">
    <name type="scientific">Klenkia soli</name>
    <dbReference type="NCBI Taxonomy" id="1052260"/>
    <lineage>
        <taxon>Bacteria</taxon>
        <taxon>Bacillati</taxon>
        <taxon>Actinomycetota</taxon>
        <taxon>Actinomycetes</taxon>
        <taxon>Geodermatophilales</taxon>
        <taxon>Geodermatophilaceae</taxon>
        <taxon>Klenkia</taxon>
    </lineage>
</organism>
<protein>
    <submittedName>
        <fullName evidence="1">Uncharacterized protein</fullName>
    </submittedName>
</protein>
<keyword evidence="2" id="KW-1185">Reference proteome</keyword>
<name>A0A1H0TZ61_9ACTN</name>
<dbReference type="RefSeq" id="WP_091249822.1">
    <property type="nucleotide sequence ID" value="NZ_FNIR01000017.1"/>
</dbReference>
<gene>
    <name evidence="1" type="ORF">SAMN05660199_04315</name>
</gene>
<evidence type="ECO:0000313" key="1">
    <source>
        <dbReference type="EMBL" id="SDP59060.1"/>
    </source>
</evidence>
<evidence type="ECO:0000313" key="2">
    <source>
        <dbReference type="Proteomes" id="UP000199088"/>
    </source>
</evidence>
<dbReference type="Proteomes" id="UP000199088">
    <property type="component" value="Unassembled WGS sequence"/>
</dbReference>